<sequence length="108" mass="12534">LPYIILKIYSRNLIYSILDDGKSICVRTTSEYTLEPEIVKTGNNYSVLQNKYGDTFGWKGMSIEQMQQAWRDAKAADMLTICKDIARGELHEFQMPKHIQEVLDFLKN</sequence>
<evidence type="ECO:0000313" key="1">
    <source>
        <dbReference type="EMBL" id="MCB5494445.1"/>
    </source>
</evidence>
<protein>
    <submittedName>
        <fullName evidence="1">Uncharacterized protein</fullName>
    </submittedName>
</protein>
<reference evidence="1" key="1">
    <citation type="submission" date="2021-10" db="EMBL/GenBank/DDBJ databases">
        <title>Collection of gut derived symbiotic bacterial strains cultured from healthy donors.</title>
        <authorList>
            <person name="Lin H."/>
            <person name="Littmann E."/>
            <person name="Claire K."/>
            <person name="Pamer E."/>
        </authorList>
    </citation>
    <scope>NUCLEOTIDE SEQUENCE</scope>
    <source>
        <strain evidence="1">MSK.23.4</strain>
    </source>
</reference>
<proteinExistence type="predicted"/>
<comment type="caution">
    <text evidence="1">The sequence shown here is derived from an EMBL/GenBank/DDBJ whole genome shotgun (WGS) entry which is preliminary data.</text>
</comment>
<dbReference type="EMBL" id="JAJBNC010000018">
    <property type="protein sequence ID" value="MCB5494445.1"/>
    <property type="molecule type" value="Genomic_DNA"/>
</dbReference>
<accession>A0AAJ1AXM6</accession>
<dbReference type="AlphaFoldDB" id="A0AAJ1AXM6"/>
<dbReference type="Proteomes" id="UP001297422">
    <property type="component" value="Unassembled WGS sequence"/>
</dbReference>
<organism evidence="1 2">
    <name type="scientific">Mediterraneibacter gnavus</name>
    <name type="common">Ruminococcus gnavus</name>
    <dbReference type="NCBI Taxonomy" id="33038"/>
    <lineage>
        <taxon>Bacteria</taxon>
        <taxon>Bacillati</taxon>
        <taxon>Bacillota</taxon>
        <taxon>Clostridia</taxon>
        <taxon>Lachnospirales</taxon>
        <taxon>Lachnospiraceae</taxon>
        <taxon>Mediterraneibacter</taxon>
    </lineage>
</organism>
<name>A0AAJ1AXM6_MEDGN</name>
<gene>
    <name evidence="1" type="ORF">LIQ10_11965</name>
</gene>
<evidence type="ECO:0000313" key="2">
    <source>
        <dbReference type="Proteomes" id="UP001297422"/>
    </source>
</evidence>
<feature type="non-terminal residue" evidence="1">
    <location>
        <position position="1"/>
    </location>
</feature>